<keyword evidence="1" id="KW-0812">Transmembrane</keyword>
<sequence length="544" mass="62104">MPNKILRYTIYLLVFFFLAFNRWQLDRAIPFVSSDSEIKYYQTIAFAQRGFSAITSSECVYPGKEYDPDFRYFPFDYPWAFVNGNENGNKTCLFQYPPLFALFFGLPAFVFGKTIITFLPLLCMLGCLYLFDSLLSKFVQKRWMMILAGTIVPFCLSFPVLSAEEFSEVPLNNLLLLAFAYSVTVSLFRNFTAEGTSSFEEHSNFRIFSFLSGLSAVAAFFLRTESAFPVFLFGLFSFFNSDSRAKLPRYLLFSVLGASVAFCGIGILNFYYSGHPMGIRFLVSSGDAMSQFSLEKQIRIFSGYFFGDSTKTGFLKAAPYSVLILGIFYESLRKRSFTASSLYGLVGFGTLCAISFLSPYTAGVHHFGLRYLESGFLFLSIGILVFLSEISEGYAGRGRMIISVLVVLSLYFNYKFVREGFKILFASIDPYREIQSEFQKRKIIIHKGQFTNYLIGYSYLNSVHFSVVSDKDRNDLEKLLLEKGVTSYSTLEYDLVPTRDPNLPEKQYKEKIAIRISDPKRFSEALGERKLLAFTLKSYRLVQK</sequence>
<reference evidence="2" key="3">
    <citation type="submission" date="2023-10" db="EMBL/GenBank/DDBJ databases">
        <authorList>
            <person name="Picardeau M."/>
            <person name="Thibeaux R."/>
        </authorList>
    </citation>
    <scope>NUCLEOTIDE SEQUENCE</scope>
    <source>
        <strain evidence="2">ATI7-C-A5</strain>
    </source>
</reference>
<dbReference type="EMBL" id="NPEF01000177">
    <property type="protein sequence ID" value="PJZ92063.1"/>
    <property type="molecule type" value="Genomic_DNA"/>
</dbReference>
<feature type="transmembrane region" description="Helical" evidence="1">
    <location>
        <begin position="227"/>
        <end position="243"/>
    </location>
</feature>
<proteinExistence type="predicted"/>
<dbReference type="OrthoDB" id="345553at2"/>
<protein>
    <recommendedName>
        <fullName evidence="5">Dolichyl-phosphate-mannose-protein mannosyltransferase</fullName>
    </recommendedName>
</protein>
<evidence type="ECO:0008006" key="5">
    <source>
        <dbReference type="Google" id="ProtNLM"/>
    </source>
</evidence>
<feature type="transmembrane region" description="Helical" evidence="1">
    <location>
        <begin position="174"/>
        <end position="192"/>
    </location>
</feature>
<reference evidence="2 4" key="2">
    <citation type="journal article" date="2018" name="Microb. Genom.">
        <title>Deciphering the unexplored Leptospira diversity from soils uncovers genomic evolution to virulence.</title>
        <authorList>
            <person name="Thibeaux R."/>
            <person name="Iraola G."/>
            <person name="Ferres I."/>
            <person name="Bierque E."/>
            <person name="Girault D."/>
            <person name="Soupe-Gilbert M.E."/>
            <person name="Picardeau M."/>
            <person name="Goarant C."/>
        </authorList>
    </citation>
    <scope>NUCLEOTIDE SEQUENCE [LARGE SCALE GENOMIC DNA]</scope>
    <source>
        <strain evidence="2 4">ATI7-C-A5</strain>
    </source>
</reference>
<feature type="transmembrane region" description="Helical" evidence="1">
    <location>
        <begin position="313"/>
        <end position="330"/>
    </location>
</feature>
<comment type="caution">
    <text evidence="3">The sequence shown here is derived from an EMBL/GenBank/DDBJ whole genome shotgun (WGS) entry which is preliminary data.</text>
</comment>
<feature type="transmembrane region" description="Helical" evidence="1">
    <location>
        <begin position="368"/>
        <end position="388"/>
    </location>
</feature>
<feature type="transmembrane region" description="Helical" evidence="1">
    <location>
        <begin position="99"/>
        <end position="131"/>
    </location>
</feature>
<feature type="transmembrane region" description="Helical" evidence="1">
    <location>
        <begin position="143"/>
        <end position="162"/>
    </location>
</feature>
<reference evidence="3" key="1">
    <citation type="submission" date="2017-07" db="EMBL/GenBank/DDBJ databases">
        <title>Leptospira spp. isolated from tropical soils.</title>
        <authorList>
            <person name="Thibeaux R."/>
            <person name="Iraola G."/>
            <person name="Ferres I."/>
            <person name="Bierque E."/>
            <person name="Girault D."/>
            <person name="Soupe-Gilbert M.-E."/>
            <person name="Picardeau M."/>
            <person name="Goarant C."/>
        </authorList>
    </citation>
    <scope>NUCLEOTIDE SEQUENCE [LARGE SCALE GENOMIC DNA]</scope>
    <source>
        <strain evidence="3">ATI7-C-A5</strain>
    </source>
</reference>
<organism evidence="3">
    <name type="scientific">Leptospira ellisii</name>
    <dbReference type="NCBI Taxonomy" id="2023197"/>
    <lineage>
        <taxon>Bacteria</taxon>
        <taxon>Pseudomonadati</taxon>
        <taxon>Spirochaetota</taxon>
        <taxon>Spirochaetia</taxon>
        <taxon>Leptospirales</taxon>
        <taxon>Leptospiraceae</taxon>
        <taxon>Leptospira</taxon>
    </lineage>
</organism>
<evidence type="ECO:0000313" key="2">
    <source>
        <dbReference type="EMBL" id="MDV6234900.1"/>
    </source>
</evidence>
<feature type="transmembrane region" description="Helical" evidence="1">
    <location>
        <begin position="342"/>
        <end position="362"/>
    </location>
</feature>
<dbReference type="NCBIfam" id="NF047440">
    <property type="entry name" value="LA3751_2_3_fam"/>
    <property type="match status" value="1"/>
</dbReference>
<keyword evidence="1" id="KW-0472">Membrane</keyword>
<feature type="transmembrane region" description="Helical" evidence="1">
    <location>
        <begin position="250"/>
        <end position="272"/>
    </location>
</feature>
<gene>
    <name evidence="2" type="ORF">CH379_004555</name>
    <name evidence="3" type="ORF">CH379_15210</name>
</gene>
<dbReference type="AlphaFoldDB" id="A0A2N0B6D4"/>
<name>A0A2N0B6D4_9LEPT</name>
<evidence type="ECO:0000313" key="4">
    <source>
        <dbReference type="Proteomes" id="UP000232122"/>
    </source>
</evidence>
<accession>A0A2N0B6D4</accession>
<dbReference type="InterPro" id="IPR059217">
    <property type="entry name" value="LA3751_2-like"/>
</dbReference>
<feature type="transmembrane region" description="Helical" evidence="1">
    <location>
        <begin position="400"/>
        <end position="417"/>
    </location>
</feature>
<dbReference type="Proteomes" id="UP000232122">
    <property type="component" value="Unassembled WGS sequence"/>
</dbReference>
<evidence type="ECO:0000313" key="3">
    <source>
        <dbReference type="EMBL" id="PJZ92063.1"/>
    </source>
</evidence>
<evidence type="ECO:0000256" key="1">
    <source>
        <dbReference type="SAM" id="Phobius"/>
    </source>
</evidence>
<dbReference type="RefSeq" id="WP_100765451.1">
    <property type="nucleotide sequence ID" value="NZ_NPEF02000004.1"/>
</dbReference>
<keyword evidence="1" id="KW-1133">Transmembrane helix</keyword>
<keyword evidence="4" id="KW-1185">Reference proteome</keyword>
<dbReference type="EMBL" id="NPEF02000004">
    <property type="protein sequence ID" value="MDV6234900.1"/>
    <property type="molecule type" value="Genomic_DNA"/>
</dbReference>